<dbReference type="PANTHER" id="PTHR33116">
    <property type="entry name" value="REVERSE TRANSCRIPTASE ZINC-BINDING DOMAIN-CONTAINING PROTEIN-RELATED-RELATED"/>
    <property type="match status" value="1"/>
</dbReference>
<dbReference type="AlphaFoldDB" id="A0A5B6X0Z4"/>
<keyword evidence="1" id="KW-0548">Nucleotidyltransferase</keyword>
<evidence type="ECO:0000313" key="1">
    <source>
        <dbReference type="EMBL" id="KAA3486665.1"/>
    </source>
</evidence>
<comment type="caution">
    <text evidence="1">The sequence shown here is derived from an EMBL/GenBank/DDBJ whole genome shotgun (WGS) entry which is preliminary data.</text>
</comment>
<dbReference type="OrthoDB" id="1734132at2759"/>
<dbReference type="GO" id="GO:0003964">
    <property type="term" value="F:RNA-directed DNA polymerase activity"/>
    <property type="evidence" value="ECO:0007669"/>
    <property type="project" value="UniProtKB-KW"/>
</dbReference>
<name>A0A5B6X0Z4_9ROSI</name>
<reference evidence="2" key="1">
    <citation type="journal article" date="2019" name="Plant Biotechnol. J.">
        <title>Genome sequencing of the Australian wild diploid species Gossypium australe highlights disease resistance and delayed gland morphogenesis.</title>
        <authorList>
            <person name="Cai Y."/>
            <person name="Cai X."/>
            <person name="Wang Q."/>
            <person name="Wang P."/>
            <person name="Zhang Y."/>
            <person name="Cai C."/>
            <person name="Xu Y."/>
            <person name="Wang K."/>
            <person name="Zhou Z."/>
            <person name="Wang C."/>
            <person name="Geng S."/>
            <person name="Li B."/>
            <person name="Dong Q."/>
            <person name="Hou Y."/>
            <person name="Wang H."/>
            <person name="Ai P."/>
            <person name="Liu Z."/>
            <person name="Yi F."/>
            <person name="Sun M."/>
            <person name="An G."/>
            <person name="Cheng J."/>
            <person name="Zhang Y."/>
            <person name="Shi Q."/>
            <person name="Xie Y."/>
            <person name="Shi X."/>
            <person name="Chang Y."/>
            <person name="Huang F."/>
            <person name="Chen Y."/>
            <person name="Hong S."/>
            <person name="Mi L."/>
            <person name="Sun Q."/>
            <person name="Zhang L."/>
            <person name="Zhou B."/>
            <person name="Peng R."/>
            <person name="Zhang X."/>
            <person name="Liu F."/>
        </authorList>
    </citation>
    <scope>NUCLEOTIDE SEQUENCE [LARGE SCALE GENOMIC DNA]</scope>
    <source>
        <strain evidence="2">cv. PA1801</strain>
    </source>
</reference>
<evidence type="ECO:0000313" key="2">
    <source>
        <dbReference type="Proteomes" id="UP000325315"/>
    </source>
</evidence>
<accession>A0A5B6X0Z4</accession>
<dbReference type="Proteomes" id="UP000325315">
    <property type="component" value="Unassembled WGS sequence"/>
</dbReference>
<keyword evidence="1" id="KW-0695">RNA-directed DNA polymerase</keyword>
<protein>
    <submittedName>
        <fullName evidence="1">Reverse transcriptase</fullName>
    </submittedName>
</protein>
<organism evidence="1 2">
    <name type="scientific">Gossypium australe</name>
    <dbReference type="NCBI Taxonomy" id="47621"/>
    <lineage>
        <taxon>Eukaryota</taxon>
        <taxon>Viridiplantae</taxon>
        <taxon>Streptophyta</taxon>
        <taxon>Embryophyta</taxon>
        <taxon>Tracheophyta</taxon>
        <taxon>Spermatophyta</taxon>
        <taxon>Magnoliopsida</taxon>
        <taxon>eudicotyledons</taxon>
        <taxon>Gunneridae</taxon>
        <taxon>Pentapetalae</taxon>
        <taxon>rosids</taxon>
        <taxon>malvids</taxon>
        <taxon>Malvales</taxon>
        <taxon>Malvaceae</taxon>
        <taxon>Malvoideae</taxon>
        <taxon>Gossypium</taxon>
    </lineage>
</organism>
<proteinExistence type="predicted"/>
<dbReference type="EMBL" id="SMMG02000001">
    <property type="protein sequence ID" value="KAA3486665.1"/>
    <property type="molecule type" value="Genomic_DNA"/>
</dbReference>
<sequence length="266" mass="30232">MGEFSTLLKMANAKGTIKGIRMGRSGLFLTHLFFADHSIFFMEASLDGANTIKSVVTEYEGVSRQLINFEKSLIFFSNNVLSGVREHIGAVLGMRVSCNAEKYLGLSTMVGRRKKEAFASFKDKFMKHIESRSVHQLSLGGHPSLYNAMLFVTCYFMSDPLVRLEENVQAESIRRDLAKFKIVLLAKQGCRLVMRSDCLFAQVMKAKHYLNNDFMIFNLGSHSSYTWRSTWGGRRLLELGMGWNVGNYRMINIGMTLGYRVLDKEE</sequence>
<keyword evidence="1" id="KW-0808">Transferase</keyword>
<keyword evidence="2" id="KW-1185">Reference proteome</keyword>
<gene>
    <name evidence="1" type="ORF">EPI10_030551</name>
</gene>
<dbReference type="PANTHER" id="PTHR33116:SF86">
    <property type="entry name" value="REVERSE TRANSCRIPTASE DOMAIN-CONTAINING PROTEIN"/>
    <property type="match status" value="1"/>
</dbReference>